<accession>A0A8J4Y9L5</accession>
<reference evidence="2" key="1">
    <citation type="submission" date="2020-07" db="EMBL/GenBank/DDBJ databases">
        <title>The High-quality genome of the commercially important snow crab, Chionoecetes opilio.</title>
        <authorList>
            <person name="Jeong J.-H."/>
            <person name="Ryu S."/>
        </authorList>
    </citation>
    <scope>NUCLEOTIDE SEQUENCE</scope>
    <source>
        <strain evidence="2">MADBK_172401_WGS</strain>
        <tissue evidence="2">Digestive gland</tissue>
    </source>
</reference>
<sequence length="260" mass="29238">MVRHWYKPLENQGGPKSFGDRADVFNASVFSNFNEHCSRVDVVFDRYGYHINQVWDPGKERGASTFYPAQDRQQRDSTPCQTGSSSWTTRKQANLTNISCSNSDVESIIAVHRRSATLPVAIFTTYPGYEKIKGEQARAVMMAEFCSIPTCGKQITSDRAEVHDKGLEGPLRASIEREDGLQSVFERKRSQLPVPVHGKCRREYIRPCIPESIGRLLSAFVSRWGRPVVLTSFFVRLKNCAAHACQNRVTVVSYSVGEAV</sequence>
<evidence type="ECO:0000313" key="3">
    <source>
        <dbReference type="Proteomes" id="UP000770661"/>
    </source>
</evidence>
<proteinExistence type="predicted"/>
<gene>
    <name evidence="2" type="ORF">GWK47_049092</name>
</gene>
<dbReference type="Proteomes" id="UP000770661">
    <property type="component" value="Unassembled WGS sequence"/>
</dbReference>
<organism evidence="2 3">
    <name type="scientific">Chionoecetes opilio</name>
    <name type="common">Atlantic snow crab</name>
    <name type="synonym">Cancer opilio</name>
    <dbReference type="NCBI Taxonomy" id="41210"/>
    <lineage>
        <taxon>Eukaryota</taxon>
        <taxon>Metazoa</taxon>
        <taxon>Ecdysozoa</taxon>
        <taxon>Arthropoda</taxon>
        <taxon>Crustacea</taxon>
        <taxon>Multicrustacea</taxon>
        <taxon>Malacostraca</taxon>
        <taxon>Eumalacostraca</taxon>
        <taxon>Eucarida</taxon>
        <taxon>Decapoda</taxon>
        <taxon>Pleocyemata</taxon>
        <taxon>Brachyura</taxon>
        <taxon>Eubrachyura</taxon>
        <taxon>Majoidea</taxon>
        <taxon>Majidae</taxon>
        <taxon>Chionoecetes</taxon>
    </lineage>
</organism>
<feature type="compositionally biased region" description="Polar residues" evidence="1">
    <location>
        <begin position="76"/>
        <end position="88"/>
    </location>
</feature>
<dbReference type="OrthoDB" id="6753017at2759"/>
<comment type="caution">
    <text evidence="2">The sequence shown here is derived from an EMBL/GenBank/DDBJ whole genome shotgun (WGS) entry which is preliminary data.</text>
</comment>
<feature type="region of interest" description="Disordered" evidence="1">
    <location>
        <begin position="62"/>
        <end position="88"/>
    </location>
</feature>
<evidence type="ECO:0000256" key="1">
    <source>
        <dbReference type="SAM" id="MobiDB-lite"/>
    </source>
</evidence>
<keyword evidence="3" id="KW-1185">Reference proteome</keyword>
<evidence type="ECO:0000313" key="2">
    <source>
        <dbReference type="EMBL" id="KAG0720119.1"/>
    </source>
</evidence>
<name>A0A8J4Y9L5_CHIOP</name>
<protein>
    <submittedName>
        <fullName evidence="2">Uncharacterized protein</fullName>
    </submittedName>
</protein>
<dbReference type="AlphaFoldDB" id="A0A8J4Y9L5"/>
<dbReference type="EMBL" id="JACEEZ010013430">
    <property type="protein sequence ID" value="KAG0720119.1"/>
    <property type="molecule type" value="Genomic_DNA"/>
</dbReference>